<protein>
    <submittedName>
        <fullName evidence="2">Uncharacterized protein</fullName>
    </submittedName>
</protein>
<feature type="transmembrane region" description="Helical" evidence="1">
    <location>
        <begin position="6"/>
        <end position="24"/>
    </location>
</feature>
<dbReference type="AlphaFoldDB" id="A0A822XGV8"/>
<reference evidence="2 3" key="1">
    <citation type="journal article" date="2020" name="Mol. Biol. Evol.">
        <title>Distinct Expression and Methylation Patterns for Genes with Different Fates following a Single Whole-Genome Duplication in Flowering Plants.</title>
        <authorList>
            <person name="Shi T."/>
            <person name="Rahmani R.S."/>
            <person name="Gugger P.F."/>
            <person name="Wang M."/>
            <person name="Li H."/>
            <person name="Zhang Y."/>
            <person name="Li Z."/>
            <person name="Wang Q."/>
            <person name="Van de Peer Y."/>
            <person name="Marchal K."/>
            <person name="Chen J."/>
        </authorList>
    </citation>
    <scope>NUCLEOTIDE SEQUENCE [LARGE SCALE GENOMIC DNA]</scope>
    <source>
        <tissue evidence="2">Leaf</tissue>
    </source>
</reference>
<organism evidence="2 3">
    <name type="scientific">Nelumbo nucifera</name>
    <name type="common">Sacred lotus</name>
    <dbReference type="NCBI Taxonomy" id="4432"/>
    <lineage>
        <taxon>Eukaryota</taxon>
        <taxon>Viridiplantae</taxon>
        <taxon>Streptophyta</taxon>
        <taxon>Embryophyta</taxon>
        <taxon>Tracheophyta</taxon>
        <taxon>Spermatophyta</taxon>
        <taxon>Magnoliopsida</taxon>
        <taxon>Proteales</taxon>
        <taxon>Nelumbonaceae</taxon>
        <taxon>Nelumbo</taxon>
    </lineage>
</organism>
<evidence type="ECO:0000313" key="2">
    <source>
        <dbReference type="EMBL" id="DAD18341.1"/>
    </source>
</evidence>
<feature type="transmembrane region" description="Helical" evidence="1">
    <location>
        <begin position="126"/>
        <end position="142"/>
    </location>
</feature>
<feature type="transmembrane region" description="Helical" evidence="1">
    <location>
        <begin position="101"/>
        <end position="120"/>
    </location>
</feature>
<dbReference type="EMBL" id="DUZY01000001">
    <property type="protein sequence ID" value="DAD18341.1"/>
    <property type="molecule type" value="Genomic_DNA"/>
</dbReference>
<feature type="transmembrane region" description="Helical" evidence="1">
    <location>
        <begin position="54"/>
        <end position="71"/>
    </location>
</feature>
<accession>A0A822XGV8</accession>
<keyword evidence="1" id="KW-0472">Membrane</keyword>
<gene>
    <name evidence="2" type="ORF">HUJ06_019804</name>
</gene>
<keyword evidence="3" id="KW-1185">Reference proteome</keyword>
<keyword evidence="1" id="KW-0812">Transmembrane</keyword>
<comment type="caution">
    <text evidence="2">The sequence shown here is derived from an EMBL/GenBank/DDBJ whole genome shotgun (WGS) entry which is preliminary data.</text>
</comment>
<evidence type="ECO:0000256" key="1">
    <source>
        <dbReference type="SAM" id="Phobius"/>
    </source>
</evidence>
<dbReference type="Proteomes" id="UP000607653">
    <property type="component" value="Unassembled WGS sequence"/>
</dbReference>
<name>A0A822XGV8_NELNU</name>
<evidence type="ECO:0000313" key="3">
    <source>
        <dbReference type="Proteomes" id="UP000607653"/>
    </source>
</evidence>
<keyword evidence="1" id="KW-1133">Transmembrane helix</keyword>
<proteinExistence type="predicted"/>
<sequence length="144" mass="15984">MASYATIFVAGAMAGAVIVKLEQVKEFIAQKRRKFAAPISPEAAAVRTIRNLRSFWLSYALTVWAMIFLSLLRRPLVFGTLLTVVAISILDRIWFPPVIQITSLTDFMLLPVTALLVAITDLIERLVLGIGILVMVTIVELIRT</sequence>